<name>A0A2N5TF42_9BASI</name>
<evidence type="ECO:0000313" key="3">
    <source>
        <dbReference type="Proteomes" id="UP000235392"/>
    </source>
</evidence>
<dbReference type="Proteomes" id="UP000235392">
    <property type="component" value="Unassembled WGS sequence"/>
</dbReference>
<protein>
    <submittedName>
        <fullName evidence="2">Uncharacterized protein</fullName>
    </submittedName>
</protein>
<evidence type="ECO:0000313" key="2">
    <source>
        <dbReference type="EMBL" id="PLW24122.1"/>
    </source>
</evidence>
<proteinExistence type="predicted"/>
<sequence>MQNQPNTNQQSDGQTARQKDLNPMGGRDSNPMGGRDSNPMGGCDSNPLGGRESNLQSGGGNQPGNRKGHTHQEGQGGTPNPLADILAALGDTPVVPGTQGSTTVGSATPVANPANSNPAATPNNSTVNQEANQGATTTEPPQGGGDPTPKPQKTRVATQEDIDFLVGEARLACVKGNDKYADTLLCMVAKSYMVMEPPTAPPTWDAPKEPPKLSGNLILVKEGPITFSVGEIPNYDHCGLPQFYNQNLKQLKGSIPLTIFNPKWQQKAAAISSERRTSERAGLEDRRYTGHPAPDKWSQSYAQWSRNYQRFTATLTEAYQFGTLAKWFHIHKERVDRIMSQDGFFAGFRYNLAAYSNARARDKLVYPNNPYIEGGAREDYDLHSGDLKANVLKKRAEDAKAKQKPNNNNRQGQRWEPYPGQDQQANSRNRQEHRPDLGSREGYKPQSRKYEEKARD</sequence>
<dbReference type="EMBL" id="PGCI01000615">
    <property type="protein sequence ID" value="PLW24122.1"/>
    <property type="molecule type" value="Genomic_DNA"/>
</dbReference>
<feature type="compositionally biased region" description="Polar residues" evidence="1">
    <location>
        <begin position="127"/>
        <end position="140"/>
    </location>
</feature>
<feature type="compositionally biased region" description="Basic and acidic residues" evidence="1">
    <location>
        <begin position="273"/>
        <end position="288"/>
    </location>
</feature>
<accession>A0A2N5TF42</accession>
<organism evidence="2 3">
    <name type="scientific">Puccinia coronata f. sp. avenae</name>
    <dbReference type="NCBI Taxonomy" id="200324"/>
    <lineage>
        <taxon>Eukaryota</taxon>
        <taxon>Fungi</taxon>
        <taxon>Dikarya</taxon>
        <taxon>Basidiomycota</taxon>
        <taxon>Pucciniomycotina</taxon>
        <taxon>Pucciniomycetes</taxon>
        <taxon>Pucciniales</taxon>
        <taxon>Pucciniaceae</taxon>
        <taxon>Puccinia</taxon>
    </lineage>
</organism>
<reference evidence="2 3" key="1">
    <citation type="submission" date="2017-11" db="EMBL/GenBank/DDBJ databases">
        <title>De novo assembly and phasing of dikaryotic genomes from two isolates of Puccinia coronata f. sp. avenae, the causal agent of oat crown rust.</title>
        <authorList>
            <person name="Miller M.E."/>
            <person name="Zhang Y."/>
            <person name="Omidvar V."/>
            <person name="Sperschneider J."/>
            <person name="Schwessinger B."/>
            <person name="Raley C."/>
            <person name="Palmer J.M."/>
            <person name="Garnica D."/>
            <person name="Upadhyaya N."/>
            <person name="Rathjen J."/>
            <person name="Taylor J.M."/>
            <person name="Park R.F."/>
            <person name="Dodds P.N."/>
            <person name="Hirsch C.D."/>
            <person name="Kianian S.F."/>
            <person name="Figueroa M."/>
        </authorList>
    </citation>
    <scope>NUCLEOTIDE SEQUENCE [LARGE SCALE GENOMIC DNA]</scope>
    <source>
        <strain evidence="2">12SD80</strain>
    </source>
</reference>
<feature type="region of interest" description="Disordered" evidence="1">
    <location>
        <begin position="270"/>
        <end position="294"/>
    </location>
</feature>
<gene>
    <name evidence="2" type="ORF">PCASD_06700</name>
</gene>
<comment type="caution">
    <text evidence="2">The sequence shown here is derived from an EMBL/GenBank/DDBJ whole genome shotgun (WGS) entry which is preliminary data.</text>
</comment>
<feature type="region of interest" description="Disordered" evidence="1">
    <location>
        <begin position="395"/>
        <end position="456"/>
    </location>
</feature>
<feature type="compositionally biased region" description="Polar residues" evidence="1">
    <location>
        <begin position="1"/>
        <end position="16"/>
    </location>
</feature>
<feature type="compositionally biased region" description="Low complexity" evidence="1">
    <location>
        <begin position="106"/>
        <end position="126"/>
    </location>
</feature>
<feature type="compositionally biased region" description="Basic and acidic residues" evidence="1">
    <location>
        <begin position="429"/>
        <end position="456"/>
    </location>
</feature>
<dbReference type="AlphaFoldDB" id="A0A2N5TF42"/>
<evidence type="ECO:0000256" key="1">
    <source>
        <dbReference type="SAM" id="MobiDB-lite"/>
    </source>
</evidence>
<feature type="region of interest" description="Disordered" evidence="1">
    <location>
        <begin position="1"/>
        <end position="156"/>
    </location>
</feature>